<gene>
    <name evidence="2" type="ORF">DYE48_00555</name>
</gene>
<feature type="transmembrane region" description="Helical" evidence="1">
    <location>
        <begin position="29"/>
        <end position="48"/>
    </location>
</feature>
<evidence type="ECO:0000256" key="1">
    <source>
        <dbReference type="SAM" id="Phobius"/>
    </source>
</evidence>
<dbReference type="Proteomes" id="UP000256305">
    <property type="component" value="Unassembled WGS sequence"/>
</dbReference>
<accession>A0A3E0JDS3</accession>
<dbReference type="EMBL" id="QUAE01000001">
    <property type="protein sequence ID" value="REJ10929.1"/>
    <property type="molecule type" value="Genomic_DNA"/>
</dbReference>
<keyword evidence="1" id="KW-0472">Membrane</keyword>
<dbReference type="RefSeq" id="WP_115821921.1">
    <property type="nucleotide sequence ID" value="NZ_QUAE01000001.1"/>
</dbReference>
<dbReference type="AlphaFoldDB" id="A0A3E0JDS3"/>
<comment type="caution">
    <text evidence="2">The sequence shown here is derived from an EMBL/GenBank/DDBJ whole genome shotgun (WGS) entry which is preliminary data.</text>
</comment>
<evidence type="ECO:0000313" key="2">
    <source>
        <dbReference type="EMBL" id="REJ10929.1"/>
    </source>
</evidence>
<feature type="transmembrane region" description="Helical" evidence="1">
    <location>
        <begin position="60"/>
        <end position="79"/>
    </location>
</feature>
<protein>
    <submittedName>
        <fullName evidence="2">Uncharacterized protein</fullName>
    </submittedName>
</protein>
<keyword evidence="3" id="KW-1185">Reference proteome</keyword>
<name>A0A3E0JDS3_9BACI</name>
<organism evidence="2 3">
    <name type="scientific">Halobacillus trueperi</name>
    <dbReference type="NCBI Taxonomy" id="156205"/>
    <lineage>
        <taxon>Bacteria</taxon>
        <taxon>Bacillati</taxon>
        <taxon>Bacillota</taxon>
        <taxon>Bacilli</taxon>
        <taxon>Bacillales</taxon>
        <taxon>Bacillaceae</taxon>
        <taxon>Halobacillus</taxon>
    </lineage>
</organism>
<keyword evidence="1" id="KW-1133">Transmembrane helix</keyword>
<evidence type="ECO:0000313" key="3">
    <source>
        <dbReference type="Proteomes" id="UP000256305"/>
    </source>
</evidence>
<sequence>MNKWAWMSLGTVIVNVLLFFMFRGPNVDLPLVVAVESSLSIIGLVCAVLSKKIIAGTAGFVLNGGVLIVMGFLLLAMGISEP</sequence>
<feature type="transmembrane region" description="Helical" evidence="1">
    <location>
        <begin position="5"/>
        <end position="23"/>
    </location>
</feature>
<proteinExistence type="predicted"/>
<reference evidence="2 3" key="1">
    <citation type="submission" date="2018-08" db="EMBL/GenBank/DDBJ databases">
        <title>Genome sequence of Halobacillus trueperi KCTC 3686.</title>
        <authorList>
            <person name="Cho K.H."/>
            <person name="Kwak M.-J."/>
            <person name="Kim B.-Y."/>
            <person name="Chun J."/>
        </authorList>
    </citation>
    <scope>NUCLEOTIDE SEQUENCE [LARGE SCALE GENOMIC DNA]</scope>
    <source>
        <strain evidence="2 3">KCTC 3686</strain>
    </source>
</reference>
<keyword evidence="1" id="KW-0812">Transmembrane</keyword>